<reference evidence="7" key="1">
    <citation type="submission" date="2013-11" db="EMBL/GenBank/DDBJ databases">
        <title>The Genome Sequence of Phytophthora parasitica CJ02B3.</title>
        <authorList>
            <consortium name="The Broad Institute Genomics Platform"/>
            <person name="Russ C."/>
            <person name="Tyler B."/>
            <person name="Panabieres F."/>
            <person name="Shan W."/>
            <person name="Tripathy S."/>
            <person name="Grunwald N."/>
            <person name="Machado M."/>
            <person name="Johnson C.S."/>
            <person name="Arredondo F."/>
            <person name="Hong C."/>
            <person name="Coffey M."/>
            <person name="Young S.K."/>
            <person name="Zeng Q."/>
            <person name="Gargeya S."/>
            <person name="Fitzgerald M."/>
            <person name="Abouelleil A."/>
            <person name="Alvarado L."/>
            <person name="Chapman S.B."/>
            <person name="Gainer-Dewar J."/>
            <person name="Goldberg J."/>
            <person name="Griggs A."/>
            <person name="Gujja S."/>
            <person name="Hansen M."/>
            <person name="Howarth C."/>
            <person name="Imamovic A."/>
            <person name="Ireland A."/>
            <person name="Larimer J."/>
            <person name="McCowan C."/>
            <person name="Murphy C."/>
            <person name="Pearson M."/>
            <person name="Poon T.W."/>
            <person name="Priest M."/>
            <person name="Roberts A."/>
            <person name="Saif S."/>
            <person name="Shea T."/>
            <person name="Sykes S."/>
            <person name="Wortman J."/>
            <person name="Nusbaum C."/>
            <person name="Birren B."/>
        </authorList>
    </citation>
    <scope>NUCLEOTIDE SEQUENCE [LARGE SCALE GENOMIC DNA]</scope>
    <source>
        <strain evidence="7">CJ02B3</strain>
    </source>
</reference>
<evidence type="ECO:0000259" key="6">
    <source>
        <dbReference type="PROSITE" id="PS50966"/>
    </source>
</evidence>
<keyword evidence="3" id="KW-0862">Zinc</keyword>
<dbReference type="InterPro" id="IPR052579">
    <property type="entry name" value="Zinc_finger_SWIM"/>
</dbReference>
<dbReference type="VEuPathDB" id="FungiDB:PPTG_01451"/>
<feature type="compositionally biased region" description="Basic and acidic residues" evidence="5">
    <location>
        <begin position="81"/>
        <end position="93"/>
    </location>
</feature>
<feature type="compositionally biased region" description="Basic and acidic residues" evidence="5">
    <location>
        <begin position="1"/>
        <end position="10"/>
    </location>
</feature>
<evidence type="ECO:0000313" key="7">
    <source>
        <dbReference type="EMBL" id="ETK85897.1"/>
    </source>
</evidence>
<evidence type="ECO:0000256" key="5">
    <source>
        <dbReference type="SAM" id="MobiDB-lite"/>
    </source>
</evidence>
<keyword evidence="1" id="KW-0479">Metal-binding</keyword>
<evidence type="ECO:0000256" key="3">
    <source>
        <dbReference type="ARBA" id="ARBA00022833"/>
    </source>
</evidence>
<gene>
    <name evidence="7" type="ORF">L915_09415</name>
</gene>
<organism evidence="7">
    <name type="scientific">Phytophthora nicotianae</name>
    <name type="common">Potato buckeye rot agent</name>
    <name type="synonym">Phytophthora parasitica</name>
    <dbReference type="NCBI Taxonomy" id="4792"/>
    <lineage>
        <taxon>Eukaryota</taxon>
        <taxon>Sar</taxon>
        <taxon>Stramenopiles</taxon>
        <taxon>Oomycota</taxon>
        <taxon>Peronosporomycetes</taxon>
        <taxon>Peronosporales</taxon>
        <taxon>Peronosporaceae</taxon>
        <taxon>Phytophthora</taxon>
    </lineage>
</organism>
<dbReference type="InterPro" id="IPR007527">
    <property type="entry name" value="Znf_SWIM"/>
</dbReference>
<protein>
    <recommendedName>
        <fullName evidence="6">SWIM-type domain-containing protein</fullName>
    </recommendedName>
</protein>
<evidence type="ECO:0000256" key="1">
    <source>
        <dbReference type="ARBA" id="ARBA00022723"/>
    </source>
</evidence>
<feature type="compositionally biased region" description="Basic and acidic residues" evidence="5">
    <location>
        <begin position="200"/>
        <end position="224"/>
    </location>
</feature>
<dbReference type="GO" id="GO:0008270">
    <property type="term" value="F:zinc ion binding"/>
    <property type="evidence" value="ECO:0007669"/>
    <property type="project" value="UniProtKB-KW"/>
</dbReference>
<proteinExistence type="predicted"/>
<sequence>MGEYSSHEAGKGVSPGLHPDDVQSTKSATRSATEPGDMRLSTRWSCSVNPAASRRVYGSPATYPQTLPPVLQLVMARRTRSHDTVDADNKHNEGPVPGQDEVESVPELGERVVSEAGSRAGSDDSVAARAEHPDNSYITGGAPKRIFNAEGEGDRAVGSKGAFNAVFHASAVHRKLEPLRLYSPHVADRSTSSCEEEETVAPHEDDEKGASQEDEEKGTSHKDSDDEDLPFYLQFLEEKKPRERASKTTPEREAMIAAHVNGVLLQLWQPDEVFPFSTLCRLMRKLKNASWMKTKTFVIDKHFVEWRVLEECFPTAKVLLCQFHAIMYWKKLVSNRFGLVLAEQDTVQHYFAKMFTSLSAFERTYKQFCSFCAGRYPNVRSYFDKNWKECREMWSNHLRNKYFSAGNTTTNRIESNWRLLKQLLGKKTSVDQTVASVLTHQAAITRQVLQSLHRHNCSSRNPGSVPVFLRRTAGVLSDYVLAKVRQQWDLFMVAMKDGSIERSQDNQWMWDVTSNGKTYPCNDIEWTCTCPFWTSLMLPCQHLMYVCRYGHGFEELPIVTISYRWSMAEATKLFRQLEKGASSTNTVTSTIKLKKNSARWRAMSEATLSSTSNGTGFYKVLEKWEGFVADAVKNTDKASDPSDTDEDNDVDITNYYDTVQLMEEMEKRQYEEEKEEEYICPPTQPSTVLCDVNTVGDVTRASNVNRDSCQ</sequence>
<dbReference type="Proteomes" id="UP000053236">
    <property type="component" value="Unassembled WGS sequence"/>
</dbReference>
<dbReference type="AlphaFoldDB" id="W2GSF1"/>
<feature type="region of interest" description="Disordered" evidence="5">
    <location>
        <begin position="1"/>
        <end position="42"/>
    </location>
</feature>
<evidence type="ECO:0000256" key="4">
    <source>
        <dbReference type="PROSITE-ProRule" id="PRU00325"/>
    </source>
</evidence>
<dbReference type="PANTHER" id="PTHR31569">
    <property type="entry name" value="SWIM-TYPE DOMAIN-CONTAINING PROTEIN"/>
    <property type="match status" value="1"/>
</dbReference>
<dbReference type="Pfam" id="PF21056">
    <property type="entry name" value="ZSWIM1-3_RNaseH-like"/>
    <property type="match status" value="1"/>
</dbReference>
<dbReference type="InterPro" id="IPR006564">
    <property type="entry name" value="Znf_PMZ"/>
</dbReference>
<dbReference type="EMBL" id="KI686487">
    <property type="protein sequence ID" value="ETK85897.1"/>
    <property type="molecule type" value="Genomic_DNA"/>
</dbReference>
<accession>W2GSF1</accession>
<feature type="domain" description="SWIM-type" evidence="6">
    <location>
        <begin position="519"/>
        <end position="551"/>
    </location>
</feature>
<evidence type="ECO:0000256" key="2">
    <source>
        <dbReference type="ARBA" id="ARBA00022771"/>
    </source>
</evidence>
<dbReference type="PROSITE" id="PS50966">
    <property type="entry name" value="ZF_SWIM"/>
    <property type="match status" value="1"/>
</dbReference>
<dbReference type="VEuPathDB" id="FungiDB:PPTG_19682"/>
<dbReference type="PANTHER" id="PTHR31569:SF4">
    <property type="entry name" value="SWIM-TYPE DOMAIN-CONTAINING PROTEIN"/>
    <property type="match status" value="1"/>
</dbReference>
<keyword evidence="2 4" id="KW-0863">Zinc-finger</keyword>
<dbReference type="SMART" id="SM00575">
    <property type="entry name" value="ZnF_PMZ"/>
    <property type="match status" value="1"/>
</dbReference>
<feature type="region of interest" description="Disordered" evidence="5">
    <location>
        <begin position="187"/>
        <end position="227"/>
    </location>
</feature>
<feature type="region of interest" description="Disordered" evidence="5">
    <location>
        <begin position="79"/>
        <end position="143"/>
    </location>
</feature>
<name>W2GSF1_PHYNI</name>
<dbReference type="InterPro" id="IPR048324">
    <property type="entry name" value="ZSWIM1-3_RNaseH-like"/>
</dbReference>
<dbReference type="VEuPathDB" id="FungiDB:PPTG_04307"/>